<evidence type="ECO:0000256" key="3">
    <source>
        <dbReference type="ARBA" id="ARBA00022475"/>
    </source>
</evidence>
<dbReference type="EMBL" id="QMEY01000003">
    <property type="protein sequence ID" value="RBQ20077.1"/>
    <property type="molecule type" value="Genomic_DNA"/>
</dbReference>
<dbReference type="InterPro" id="IPR027417">
    <property type="entry name" value="P-loop_NTPase"/>
</dbReference>
<proteinExistence type="inferred from homology"/>
<evidence type="ECO:0000256" key="1">
    <source>
        <dbReference type="ARBA" id="ARBA00004413"/>
    </source>
</evidence>
<evidence type="ECO:0000256" key="5">
    <source>
        <dbReference type="ARBA" id="ARBA00022840"/>
    </source>
</evidence>
<dbReference type="GO" id="GO:0005524">
    <property type="term" value="F:ATP binding"/>
    <property type="evidence" value="ECO:0007669"/>
    <property type="project" value="UniProtKB-KW"/>
</dbReference>
<protein>
    <submittedName>
        <fullName evidence="11">Daunorubicin/doxorubicin resistance ABC transporter ATP-binding protein DrrA</fullName>
    </submittedName>
</protein>
<keyword evidence="8" id="KW-0046">Antibiotic resistance</keyword>
<keyword evidence="4" id="KW-0547">Nucleotide-binding</keyword>
<dbReference type="Pfam" id="PF00005">
    <property type="entry name" value="ABC_tran"/>
    <property type="match status" value="1"/>
</dbReference>
<keyword evidence="6" id="KW-1278">Translocase</keyword>
<reference evidence="11 12" key="1">
    <citation type="submission" date="2018-06" db="EMBL/GenBank/DDBJ databases">
        <title>Sphaerisporangium craniellae sp. nov., isolated from a marine sponge in the South China Sea.</title>
        <authorList>
            <person name="Li L."/>
        </authorList>
    </citation>
    <scope>NUCLEOTIDE SEQUENCE [LARGE SCALE GENOMIC DNA]</scope>
    <source>
        <strain evidence="11 12">LHW63015</strain>
    </source>
</reference>
<organism evidence="11 12">
    <name type="scientific">Spongiactinospora rosea</name>
    <dbReference type="NCBI Taxonomy" id="2248750"/>
    <lineage>
        <taxon>Bacteria</taxon>
        <taxon>Bacillati</taxon>
        <taxon>Actinomycetota</taxon>
        <taxon>Actinomycetes</taxon>
        <taxon>Streptosporangiales</taxon>
        <taxon>Streptosporangiaceae</taxon>
        <taxon>Spongiactinospora</taxon>
    </lineage>
</organism>
<comment type="caution">
    <text evidence="11">The sequence shown here is derived from an EMBL/GenBank/DDBJ whole genome shotgun (WGS) entry which is preliminary data.</text>
</comment>
<dbReference type="GO" id="GO:0043215">
    <property type="term" value="P:daunorubicin transport"/>
    <property type="evidence" value="ECO:0007669"/>
    <property type="project" value="InterPro"/>
</dbReference>
<dbReference type="GO" id="GO:0016887">
    <property type="term" value="F:ATP hydrolysis activity"/>
    <property type="evidence" value="ECO:0007669"/>
    <property type="project" value="InterPro"/>
</dbReference>
<name>A0A366M227_9ACTN</name>
<dbReference type="InterPro" id="IPR017871">
    <property type="entry name" value="ABC_transporter-like_CS"/>
</dbReference>
<dbReference type="FunFam" id="3.40.50.300:FF:000589">
    <property type="entry name" value="ABC transporter, ATP-binding subunit"/>
    <property type="match status" value="1"/>
</dbReference>
<evidence type="ECO:0000256" key="4">
    <source>
        <dbReference type="ARBA" id="ARBA00022741"/>
    </source>
</evidence>
<evidence type="ECO:0000259" key="10">
    <source>
        <dbReference type="PROSITE" id="PS50893"/>
    </source>
</evidence>
<sequence length="330" mass="35204">MSTRLNGAAIVAEGLWKRFGTTVALRGLDVEVPSGSVFGLLGPNGAGKTTLVRILSTLTRPDAGRARVDGLDVVKDAARLRYRIGLAGQYAAVDDTLTGRDNLVIFGRLSHLSRKVARARANELLESHALAHAADRPVHTYSGGMRRRLDLIASLIVVPPVLFLDEPTTGLDPRSRTQIWDTVRELAMTGTTVLLTTQYLEEADRLADRIAVIDMGRTVASGTPPELKATIGNRLDAVVADEAAIPAASEVLARLGDGEPHVDRAERRVSVSVADDAVTLTTAMYALDRAGVTAEDLALRRPTLDEVFFRLTDGSAPGSPSASPAVKDMV</sequence>
<dbReference type="Gene3D" id="3.40.50.300">
    <property type="entry name" value="P-loop containing nucleotide triphosphate hydrolases"/>
    <property type="match status" value="1"/>
</dbReference>
<dbReference type="NCBIfam" id="TIGR01188">
    <property type="entry name" value="drrA"/>
    <property type="match status" value="1"/>
</dbReference>
<dbReference type="SUPFAM" id="SSF52540">
    <property type="entry name" value="P-loop containing nucleoside triphosphate hydrolases"/>
    <property type="match status" value="1"/>
</dbReference>
<evidence type="ECO:0000313" key="11">
    <source>
        <dbReference type="EMBL" id="RBQ20077.1"/>
    </source>
</evidence>
<dbReference type="PANTHER" id="PTHR42711:SF19">
    <property type="entry name" value="DOXORUBICIN RESISTANCE ATP-BINDING PROTEIN DRRA"/>
    <property type="match status" value="1"/>
</dbReference>
<dbReference type="GO" id="GO:0005886">
    <property type="term" value="C:plasma membrane"/>
    <property type="evidence" value="ECO:0007669"/>
    <property type="project" value="UniProtKB-SubCell"/>
</dbReference>
<keyword evidence="3" id="KW-1003">Cell membrane</keyword>
<dbReference type="AlphaFoldDB" id="A0A366M227"/>
<keyword evidence="5 11" id="KW-0067">ATP-binding</keyword>
<dbReference type="OrthoDB" id="9804819at2"/>
<keyword evidence="7" id="KW-0472">Membrane</keyword>
<dbReference type="InterPro" id="IPR003439">
    <property type="entry name" value="ABC_transporter-like_ATP-bd"/>
</dbReference>
<comment type="similarity">
    <text evidence="9">Belongs to the ABC transporter superfamily. Drug exporter-1 (DrugE1) (TC 3.A.1.105) family.</text>
</comment>
<dbReference type="PROSITE" id="PS50893">
    <property type="entry name" value="ABC_TRANSPORTER_2"/>
    <property type="match status" value="1"/>
</dbReference>
<dbReference type="SMART" id="SM00382">
    <property type="entry name" value="AAA"/>
    <property type="match status" value="1"/>
</dbReference>
<evidence type="ECO:0000256" key="7">
    <source>
        <dbReference type="ARBA" id="ARBA00023136"/>
    </source>
</evidence>
<dbReference type="InterPro" id="IPR003593">
    <property type="entry name" value="AAA+_ATPase"/>
</dbReference>
<dbReference type="PANTHER" id="PTHR42711">
    <property type="entry name" value="ABC TRANSPORTER ATP-BINDING PROTEIN"/>
    <property type="match status" value="1"/>
</dbReference>
<comment type="subcellular location">
    <subcellularLocation>
        <location evidence="1">Cell membrane</location>
        <topology evidence="1">Peripheral membrane protein</topology>
        <orientation evidence="1">Cytoplasmic side</orientation>
    </subcellularLocation>
</comment>
<evidence type="ECO:0000256" key="6">
    <source>
        <dbReference type="ARBA" id="ARBA00022967"/>
    </source>
</evidence>
<evidence type="ECO:0000256" key="8">
    <source>
        <dbReference type="ARBA" id="ARBA00023251"/>
    </source>
</evidence>
<dbReference type="PROSITE" id="PS00211">
    <property type="entry name" value="ABC_TRANSPORTER_1"/>
    <property type="match status" value="1"/>
</dbReference>
<accession>A0A366M227</accession>
<gene>
    <name evidence="11" type="ORF">DP939_09635</name>
</gene>
<keyword evidence="12" id="KW-1185">Reference proteome</keyword>
<feature type="domain" description="ABC transporter" evidence="10">
    <location>
        <begin position="10"/>
        <end position="240"/>
    </location>
</feature>
<evidence type="ECO:0000256" key="2">
    <source>
        <dbReference type="ARBA" id="ARBA00022448"/>
    </source>
</evidence>
<dbReference type="RefSeq" id="WP_113980282.1">
    <property type="nucleotide sequence ID" value="NZ_QMEY01000003.1"/>
</dbReference>
<evidence type="ECO:0000313" key="12">
    <source>
        <dbReference type="Proteomes" id="UP000253303"/>
    </source>
</evidence>
<dbReference type="Proteomes" id="UP000253303">
    <property type="component" value="Unassembled WGS sequence"/>
</dbReference>
<dbReference type="InterPro" id="IPR005894">
    <property type="entry name" value="DrrA"/>
</dbReference>
<evidence type="ECO:0000256" key="9">
    <source>
        <dbReference type="ARBA" id="ARBA00049985"/>
    </source>
</evidence>
<dbReference type="GO" id="GO:1900753">
    <property type="term" value="P:doxorubicin transport"/>
    <property type="evidence" value="ECO:0007669"/>
    <property type="project" value="InterPro"/>
</dbReference>
<dbReference type="InterPro" id="IPR050763">
    <property type="entry name" value="ABC_transporter_ATP-binding"/>
</dbReference>
<keyword evidence="2" id="KW-0813">Transport</keyword>
<dbReference type="GO" id="GO:0046677">
    <property type="term" value="P:response to antibiotic"/>
    <property type="evidence" value="ECO:0007669"/>
    <property type="project" value="UniProtKB-KW"/>
</dbReference>